<dbReference type="PANTHER" id="PTHR12681">
    <property type="entry name" value="ZINC FINGER-CONTAINING PROTEIN P48ZNF"/>
    <property type="match status" value="1"/>
</dbReference>
<gene>
    <name evidence="15" type="primary">LOC107264054</name>
</gene>
<dbReference type="InterPro" id="IPR036855">
    <property type="entry name" value="Znf_CCCH_sf"/>
</dbReference>
<keyword evidence="9 12" id="KW-0862">Zinc</keyword>
<dbReference type="PROSITE" id="PS50103">
    <property type="entry name" value="ZF_C3H1"/>
    <property type="match status" value="2"/>
</dbReference>
<dbReference type="GO" id="GO:0005829">
    <property type="term" value="C:cytosol"/>
    <property type="evidence" value="ECO:0007669"/>
    <property type="project" value="TreeGrafter"/>
</dbReference>
<dbReference type="GO" id="GO:0003729">
    <property type="term" value="F:mRNA binding"/>
    <property type="evidence" value="ECO:0007669"/>
    <property type="project" value="TreeGrafter"/>
</dbReference>
<dbReference type="Gene3D" id="6.20.400.10">
    <property type="match status" value="1"/>
</dbReference>
<evidence type="ECO:0000256" key="9">
    <source>
        <dbReference type="ARBA" id="ARBA00022833"/>
    </source>
</evidence>
<dbReference type="GeneID" id="107264054"/>
<dbReference type="KEGG" id="ccin:107264054"/>
<evidence type="ECO:0000313" key="14">
    <source>
        <dbReference type="Proteomes" id="UP000694920"/>
    </source>
</evidence>
<evidence type="ECO:0000259" key="13">
    <source>
        <dbReference type="PROSITE" id="PS50103"/>
    </source>
</evidence>
<proteinExistence type="inferred from homology"/>
<accession>A0AAJ7FE74</accession>
<keyword evidence="11" id="KW-0539">Nucleus</keyword>
<dbReference type="FunFam" id="4.10.1000.10:FF:000050">
    <property type="entry name" value="AGAP008634-PA"/>
    <property type="match status" value="1"/>
</dbReference>
<keyword evidence="5" id="KW-0963">Cytoplasm</keyword>
<dbReference type="InterPro" id="IPR000571">
    <property type="entry name" value="Znf_CCCH"/>
</dbReference>
<feature type="zinc finger region" description="C3H1-type" evidence="12">
    <location>
        <begin position="169"/>
        <end position="206"/>
    </location>
</feature>
<evidence type="ECO:0000256" key="3">
    <source>
        <dbReference type="ARBA" id="ARBA00010043"/>
    </source>
</evidence>
<reference evidence="15" key="1">
    <citation type="submission" date="2025-08" db="UniProtKB">
        <authorList>
            <consortium name="RefSeq"/>
        </authorList>
    </citation>
    <scope>IDENTIFICATION</scope>
</reference>
<keyword evidence="7" id="KW-0677">Repeat</keyword>
<organism evidence="14 15">
    <name type="scientific">Cephus cinctus</name>
    <name type="common">Wheat stem sawfly</name>
    <dbReference type="NCBI Taxonomy" id="211228"/>
    <lineage>
        <taxon>Eukaryota</taxon>
        <taxon>Metazoa</taxon>
        <taxon>Ecdysozoa</taxon>
        <taxon>Arthropoda</taxon>
        <taxon>Hexapoda</taxon>
        <taxon>Insecta</taxon>
        <taxon>Pterygota</taxon>
        <taxon>Neoptera</taxon>
        <taxon>Endopterygota</taxon>
        <taxon>Hymenoptera</taxon>
        <taxon>Cephoidea</taxon>
        <taxon>Cephidae</taxon>
        <taxon>Cephus</taxon>
    </lineage>
</organism>
<evidence type="ECO:0000256" key="10">
    <source>
        <dbReference type="ARBA" id="ARBA00023054"/>
    </source>
</evidence>
<evidence type="ECO:0000313" key="15">
    <source>
        <dbReference type="RefSeq" id="XP_015587400.1"/>
    </source>
</evidence>
<keyword evidence="8 12" id="KW-0863">Zinc-finger</keyword>
<comment type="subcellular location">
    <subcellularLocation>
        <location evidence="2">Cytoplasm</location>
    </subcellularLocation>
    <subcellularLocation>
        <location evidence="1">Nucleus</location>
    </subcellularLocation>
</comment>
<dbReference type="GO" id="GO:0005634">
    <property type="term" value="C:nucleus"/>
    <property type="evidence" value="ECO:0007669"/>
    <property type="project" value="UniProtKB-SubCell"/>
</dbReference>
<evidence type="ECO:0000256" key="6">
    <source>
        <dbReference type="ARBA" id="ARBA00022723"/>
    </source>
</evidence>
<sequence>MPPKKAPAPSKKTEQKKKEKVIEDKTFGIKNKKGAKQQKFIQQVEKQVKSGGLNPRKIDDPNAKKLEKEKKLKEQKELALIFKPVQTQKIEKGTDPKSVVCAFFKQGQCTKGDKCKFSHDLSIERKAEKRSLYCDMRDDDKEADTMDKWDEDKLKEVVEKKHAAGGNRPTTDIICKHFLEAVEKSKYGWFWECPSGQKCIYRHALPPGFELKKDKKKEDKKDEISLEDLIERERANLGPNQTKITLESFLAWKKRKLKEKKEQAIKDEEKKRSDYKAGRQVGISGREMFFFNPELATGDGVDDDGDEAIISYVREEDEDSEGFEYRELDMDRLALEAEEADTSGITVAKDDRLKSQATPQTNGETSVTVVGEGATALAINENLFTEDDLEGLEEELGDLDLEE</sequence>
<feature type="zinc finger region" description="C3H1-type" evidence="12">
    <location>
        <begin position="95"/>
        <end position="122"/>
    </location>
</feature>
<dbReference type="SMART" id="SM00356">
    <property type="entry name" value="ZnF_C3H1"/>
    <property type="match status" value="2"/>
</dbReference>
<dbReference type="Gene3D" id="4.10.1000.10">
    <property type="entry name" value="Zinc finger, CCCH-type"/>
    <property type="match status" value="1"/>
</dbReference>
<keyword evidence="6 12" id="KW-0479">Metal-binding</keyword>
<evidence type="ECO:0000256" key="5">
    <source>
        <dbReference type="ARBA" id="ARBA00022490"/>
    </source>
</evidence>
<keyword evidence="10" id="KW-0175">Coiled coil</keyword>
<dbReference type="AlphaFoldDB" id="A0AAJ7FE74"/>
<dbReference type="InterPro" id="IPR032378">
    <property type="entry name" value="ZC3H15/TMA46_C"/>
</dbReference>
<dbReference type="SUPFAM" id="SSF90229">
    <property type="entry name" value="CCCH zinc finger"/>
    <property type="match status" value="1"/>
</dbReference>
<feature type="domain" description="C3H1-type" evidence="13">
    <location>
        <begin position="95"/>
        <end position="122"/>
    </location>
</feature>
<name>A0AAJ7FE74_CEPCN</name>
<dbReference type="GO" id="GO:0002181">
    <property type="term" value="P:cytoplasmic translation"/>
    <property type="evidence" value="ECO:0007669"/>
    <property type="project" value="TreeGrafter"/>
</dbReference>
<dbReference type="PANTHER" id="PTHR12681:SF0">
    <property type="entry name" value="ZINC FINGER CCCH DOMAIN-CONTAINING PROTEIN 15"/>
    <property type="match status" value="1"/>
</dbReference>
<dbReference type="Pfam" id="PF00642">
    <property type="entry name" value="zf-CCCH"/>
    <property type="match status" value="1"/>
</dbReference>
<evidence type="ECO:0000256" key="8">
    <source>
        <dbReference type="ARBA" id="ARBA00022771"/>
    </source>
</evidence>
<keyword evidence="14" id="KW-1185">Reference proteome</keyword>
<evidence type="ECO:0000256" key="11">
    <source>
        <dbReference type="ARBA" id="ARBA00023242"/>
    </source>
</evidence>
<dbReference type="Proteomes" id="UP000694920">
    <property type="component" value="Unplaced"/>
</dbReference>
<evidence type="ECO:0000256" key="1">
    <source>
        <dbReference type="ARBA" id="ARBA00004123"/>
    </source>
</evidence>
<comment type="similarity">
    <text evidence="3">Belongs to the ZC3H15/TMA46 family.</text>
</comment>
<evidence type="ECO:0000256" key="4">
    <source>
        <dbReference type="ARBA" id="ARBA00015073"/>
    </source>
</evidence>
<evidence type="ECO:0000256" key="12">
    <source>
        <dbReference type="PROSITE-ProRule" id="PRU00723"/>
    </source>
</evidence>
<evidence type="ECO:0000256" key="7">
    <source>
        <dbReference type="ARBA" id="ARBA00022737"/>
    </source>
</evidence>
<dbReference type="RefSeq" id="XP_015587400.1">
    <property type="nucleotide sequence ID" value="XM_015731914.2"/>
</dbReference>
<evidence type="ECO:0000256" key="2">
    <source>
        <dbReference type="ARBA" id="ARBA00004496"/>
    </source>
</evidence>
<dbReference type="GO" id="GO:0008270">
    <property type="term" value="F:zinc ion binding"/>
    <property type="evidence" value="ECO:0007669"/>
    <property type="project" value="UniProtKB-KW"/>
</dbReference>
<protein>
    <recommendedName>
        <fullName evidence="4">Zinc finger CCCH domain-containing protein 15</fullName>
    </recommendedName>
</protein>
<dbReference type="Pfam" id="PF16543">
    <property type="entry name" value="DFRP_C"/>
    <property type="match status" value="1"/>
</dbReference>
<feature type="domain" description="C3H1-type" evidence="13">
    <location>
        <begin position="169"/>
        <end position="206"/>
    </location>
</feature>